<evidence type="ECO:0000256" key="8">
    <source>
        <dbReference type="ARBA" id="ARBA00031615"/>
    </source>
</evidence>
<evidence type="ECO:0000256" key="7">
    <source>
        <dbReference type="ARBA" id="ARBA00025526"/>
    </source>
</evidence>
<dbReference type="eggNOG" id="COG3276">
    <property type="taxonomic scope" value="Bacteria"/>
</dbReference>
<dbReference type="EMBL" id="FN555004">
    <property type="protein sequence ID" value="CBG40668.1"/>
    <property type="molecule type" value="Genomic_DNA"/>
</dbReference>
<dbReference type="NCBIfam" id="TIGR00475">
    <property type="entry name" value="selB"/>
    <property type="match status" value="1"/>
</dbReference>
<dbReference type="PANTHER" id="PTHR43721">
    <property type="entry name" value="ELONGATION FACTOR TU-RELATED"/>
    <property type="match status" value="1"/>
</dbReference>
<sequence length="608" mass="68600">MDNDIIVGLAGHIDHGKTSLIKALNGFDGDESPQEKERGITLDISFSHLRTPSRTITLIDVPGHHKLVKNMIAGAFGIDVLLLVIASDDGIMPQSIEHLEIANFLGIQKAICVITKVDLPQNLALRSQVLDLFARFSNISLEAILSFSIYEPKLRLELLNVLDSIHKPQKTPAHFFRYYIDRSFSLPGVGSVVSGGVVSGGIEVGQKVFVCELQRELQVRSLQMHHKNLSHASFSHRVGINLANIPSKKLKRGYLLTQRGFMRGFDRIDVVLYPLVKQDLHNLKVQFYIGTKCCHAKILVLQREQGQIFATLQTDKKIYSIFGERFVLRDEEKNIAGGRILCPITDPIKKSQKIPLLHSLLSKNFVESFGRILLAHKRGFGLICASQRFCLTQEEALKIAALVPNSVLDSKNLILYHQEALGEIASLVRKIYAKNPFALLSSKSLSSKIPWASPLILESALQDLCKNQEISKNKGLFVSKNNSIKDLQSYVREKLYENLLSCGKTPKAPSHLYALLDIDPSIGAYALKKLCKAQKITRLEKNVFLPTITLNHILKEMRDLLEKYHFLDLAILKKEWGISRKYLIAYLDYFDQFQDIKNQEGKRVLRYV</sequence>
<dbReference type="PROSITE" id="PS51722">
    <property type="entry name" value="G_TR_2"/>
    <property type="match status" value="1"/>
</dbReference>
<dbReference type="AlphaFoldDB" id="D3UJJ2"/>
<evidence type="ECO:0000256" key="3">
    <source>
        <dbReference type="ARBA" id="ARBA00022490"/>
    </source>
</evidence>
<keyword evidence="11" id="KW-1185">Reference proteome</keyword>
<dbReference type="Pfam" id="PF09107">
    <property type="entry name" value="WHD_3rd_SelB"/>
    <property type="match status" value="1"/>
</dbReference>
<dbReference type="STRING" id="679897.HMU14150"/>
<gene>
    <name evidence="10" type="primary">selB</name>
    <name evidence="10" type="ordered locus">HMU14150</name>
</gene>
<dbReference type="InterPro" id="IPR050055">
    <property type="entry name" value="EF-Tu_GTPase"/>
</dbReference>
<dbReference type="PANTHER" id="PTHR43721:SF11">
    <property type="entry name" value="SELENOCYSTEINE-SPECIFIC ELONGATION FACTOR"/>
    <property type="match status" value="1"/>
</dbReference>
<comment type="function">
    <text evidence="7">Translation factor necessary for the incorporation of selenocysteine into proteins. It probably replaces EF-Tu for the insertion of selenocysteine directed by the UGA codon. SelB binds GTP and GDP.</text>
</comment>
<dbReference type="InterPro" id="IPR036390">
    <property type="entry name" value="WH_DNA-bd_sf"/>
</dbReference>
<dbReference type="KEGG" id="hms:HMU14150"/>
<comment type="subcellular location">
    <subcellularLocation>
        <location evidence="1">Cytoplasm</location>
    </subcellularLocation>
</comment>
<dbReference type="InterPro" id="IPR009000">
    <property type="entry name" value="Transl_B-barrel_sf"/>
</dbReference>
<dbReference type="GO" id="GO:0003723">
    <property type="term" value="F:RNA binding"/>
    <property type="evidence" value="ECO:0007669"/>
    <property type="project" value="InterPro"/>
</dbReference>
<dbReference type="GO" id="GO:0005737">
    <property type="term" value="C:cytoplasm"/>
    <property type="evidence" value="ECO:0007669"/>
    <property type="project" value="UniProtKB-SubCell"/>
</dbReference>
<dbReference type="GO" id="GO:0003746">
    <property type="term" value="F:translation elongation factor activity"/>
    <property type="evidence" value="ECO:0007669"/>
    <property type="project" value="UniProtKB-KW"/>
</dbReference>
<proteinExistence type="predicted"/>
<dbReference type="RefSeq" id="WP_013023734.1">
    <property type="nucleotide sequence ID" value="NC_013949.1"/>
</dbReference>
<dbReference type="GO" id="GO:0003924">
    <property type="term" value="F:GTPase activity"/>
    <property type="evidence" value="ECO:0007669"/>
    <property type="project" value="InterPro"/>
</dbReference>
<evidence type="ECO:0000256" key="2">
    <source>
        <dbReference type="ARBA" id="ARBA00015953"/>
    </source>
</evidence>
<evidence type="ECO:0000256" key="1">
    <source>
        <dbReference type="ARBA" id="ARBA00004496"/>
    </source>
</evidence>
<evidence type="ECO:0000313" key="10">
    <source>
        <dbReference type="EMBL" id="CBG40668.1"/>
    </source>
</evidence>
<dbReference type="SUPFAM" id="SSF52540">
    <property type="entry name" value="P-loop containing nucleoside triphosphate hydrolases"/>
    <property type="match status" value="1"/>
</dbReference>
<keyword evidence="5" id="KW-0648">Protein biosynthesis</keyword>
<dbReference type="HOGENOM" id="CLU_023030_3_1_7"/>
<keyword evidence="4" id="KW-0547">Nucleotide-binding</keyword>
<organism evidence="10 11">
    <name type="scientific">Helicobacter mustelae (strain ATCC 43772 / CCUG 25715 / CIP 103759 / LMG 18044 / NCTC 12198 / R85-136P)</name>
    <name type="common">Campylobacter mustelae</name>
    <dbReference type="NCBI Taxonomy" id="679897"/>
    <lineage>
        <taxon>Bacteria</taxon>
        <taxon>Pseudomonadati</taxon>
        <taxon>Campylobacterota</taxon>
        <taxon>Epsilonproteobacteria</taxon>
        <taxon>Campylobacterales</taxon>
        <taxon>Helicobacteraceae</taxon>
        <taxon>Helicobacter</taxon>
    </lineage>
</organism>
<dbReference type="Pfam" id="PF03144">
    <property type="entry name" value="GTP_EFTU_D2"/>
    <property type="match status" value="1"/>
</dbReference>
<dbReference type="InterPro" id="IPR004161">
    <property type="entry name" value="EFTu-like_2"/>
</dbReference>
<dbReference type="InterPro" id="IPR000795">
    <property type="entry name" value="T_Tr_GTP-bd_dom"/>
</dbReference>
<keyword evidence="10" id="KW-0251">Elongation factor</keyword>
<dbReference type="SUPFAM" id="SSF50447">
    <property type="entry name" value="Translation proteins"/>
    <property type="match status" value="1"/>
</dbReference>
<protein>
    <recommendedName>
        <fullName evidence="2">Selenocysteine-specific elongation factor</fullName>
    </recommendedName>
    <alternativeName>
        <fullName evidence="8">SelB translation factor</fullName>
    </alternativeName>
</protein>
<accession>D3UJJ2</accession>
<evidence type="ECO:0000256" key="5">
    <source>
        <dbReference type="ARBA" id="ARBA00022917"/>
    </source>
</evidence>
<dbReference type="GO" id="GO:0005525">
    <property type="term" value="F:GTP binding"/>
    <property type="evidence" value="ECO:0007669"/>
    <property type="project" value="UniProtKB-KW"/>
</dbReference>
<dbReference type="Pfam" id="PF00009">
    <property type="entry name" value="GTP_EFTU"/>
    <property type="match status" value="1"/>
</dbReference>
<dbReference type="Gene3D" id="1.10.10.10">
    <property type="entry name" value="Winged helix-like DNA-binding domain superfamily/Winged helix DNA-binding domain"/>
    <property type="match status" value="1"/>
</dbReference>
<dbReference type="Proteomes" id="UP000001522">
    <property type="component" value="Chromosome"/>
</dbReference>
<name>D3UJJ2_HELM1</name>
<dbReference type="Gene3D" id="3.40.50.300">
    <property type="entry name" value="P-loop containing nucleotide triphosphate hydrolases"/>
    <property type="match status" value="1"/>
</dbReference>
<dbReference type="SUPFAM" id="SSF50465">
    <property type="entry name" value="EF-Tu/eEF-1alpha/eIF2-gamma C-terminal domain"/>
    <property type="match status" value="1"/>
</dbReference>
<dbReference type="InterPro" id="IPR027417">
    <property type="entry name" value="P-loop_NTPase"/>
</dbReference>
<evidence type="ECO:0000259" key="9">
    <source>
        <dbReference type="PROSITE" id="PS51722"/>
    </source>
</evidence>
<keyword evidence="3" id="KW-0963">Cytoplasm</keyword>
<dbReference type="SUPFAM" id="SSF46785">
    <property type="entry name" value="Winged helix' DNA-binding domain"/>
    <property type="match status" value="1"/>
</dbReference>
<dbReference type="GO" id="GO:0001514">
    <property type="term" value="P:selenocysteine incorporation"/>
    <property type="evidence" value="ECO:0007669"/>
    <property type="project" value="InterPro"/>
</dbReference>
<dbReference type="Gene3D" id="2.40.30.10">
    <property type="entry name" value="Translation factors"/>
    <property type="match status" value="1"/>
</dbReference>
<dbReference type="InterPro" id="IPR036388">
    <property type="entry name" value="WH-like_DNA-bd_sf"/>
</dbReference>
<dbReference type="InterPro" id="IPR009001">
    <property type="entry name" value="Transl_elong_EF1A/Init_IF2_C"/>
</dbReference>
<evidence type="ECO:0000256" key="4">
    <source>
        <dbReference type="ARBA" id="ARBA00022741"/>
    </source>
</evidence>
<dbReference type="InterPro" id="IPR015191">
    <property type="entry name" value="SelB_WHD4"/>
</dbReference>
<reference evidence="10 11" key="1">
    <citation type="journal article" date="2010" name="BMC Genomics">
        <title>Comparative genomics and proteomics of Helicobacter mustelae, an ulcerogenic and carcinogenic gastric pathogen.</title>
        <authorList>
            <person name="O'Toole P.W."/>
            <person name="Snelling W.J."/>
            <person name="Canchaya C."/>
            <person name="Forde B.M."/>
            <person name="Hardie K.R."/>
            <person name="Josenhans C."/>
            <person name="Graham R.L.J."/>
            <person name="McMullan G."/>
            <person name="Parkhill J."/>
            <person name="Belda E."/>
            <person name="Bentley S.D."/>
        </authorList>
    </citation>
    <scope>NUCLEOTIDE SEQUENCE [LARGE SCALE GENOMIC DNA]</scope>
    <source>
        <strain evidence="11">ATCC 43772 / LMG 18044 / NCTC 12198 / 12198</strain>
    </source>
</reference>
<dbReference type="InterPro" id="IPR004535">
    <property type="entry name" value="Transl_elong_SelB"/>
</dbReference>
<keyword evidence="6" id="KW-0342">GTP-binding</keyword>
<evidence type="ECO:0000256" key="6">
    <source>
        <dbReference type="ARBA" id="ARBA00023134"/>
    </source>
</evidence>
<feature type="domain" description="Tr-type G" evidence="9">
    <location>
        <begin position="2"/>
        <end position="157"/>
    </location>
</feature>
<evidence type="ECO:0000313" key="11">
    <source>
        <dbReference type="Proteomes" id="UP000001522"/>
    </source>
</evidence>
<dbReference type="CDD" id="cd04171">
    <property type="entry name" value="SelB"/>
    <property type="match status" value="1"/>
</dbReference>